<evidence type="ECO:0000313" key="5">
    <source>
        <dbReference type="Proteomes" id="UP000198565"/>
    </source>
</evidence>
<dbReference type="OrthoDB" id="9770238at2"/>
<dbReference type="InterPro" id="IPR050129">
    <property type="entry name" value="Zn_alcohol_dh"/>
</dbReference>
<dbReference type="CDD" id="cd08261">
    <property type="entry name" value="Zn_ADH7"/>
    <property type="match status" value="1"/>
</dbReference>
<dbReference type="SUPFAM" id="SSF50129">
    <property type="entry name" value="GroES-like"/>
    <property type="match status" value="1"/>
</dbReference>
<dbReference type="SUPFAM" id="SSF51735">
    <property type="entry name" value="NAD(P)-binding Rossmann-fold domains"/>
    <property type="match status" value="1"/>
</dbReference>
<keyword evidence="1" id="KW-0560">Oxidoreductase</keyword>
<dbReference type="PANTHER" id="PTHR43401:SF3">
    <property type="entry name" value="L-GALACTONATE-5-DEHYDROGENASE"/>
    <property type="match status" value="1"/>
</dbReference>
<dbReference type="EMBL" id="FOTR01000005">
    <property type="protein sequence ID" value="SFL93083.1"/>
    <property type="molecule type" value="Genomic_DNA"/>
</dbReference>
<dbReference type="AlphaFoldDB" id="A0A1I4LQK1"/>
<protein>
    <recommendedName>
        <fullName evidence="6">2-desacetyl-2-hydroxyethyl bacteriochlorophyllide A dehydrogenase</fullName>
    </recommendedName>
</protein>
<dbReference type="InterPro" id="IPR013154">
    <property type="entry name" value="ADH-like_N"/>
</dbReference>
<dbReference type="GO" id="GO:0016491">
    <property type="term" value="F:oxidoreductase activity"/>
    <property type="evidence" value="ECO:0007669"/>
    <property type="project" value="UniProtKB-KW"/>
</dbReference>
<proteinExistence type="predicted"/>
<evidence type="ECO:0008006" key="6">
    <source>
        <dbReference type="Google" id="ProtNLM"/>
    </source>
</evidence>
<organism evidence="4 5">
    <name type="scientific">Gracilibacillus orientalis</name>
    <dbReference type="NCBI Taxonomy" id="334253"/>
    <lineage>
        <taxon>Bacteria</taxon>
        <taxon>Bacillati</taxon>
        <taxon>Bacillota</taxon>
        <taxon>Bacilli</taxon>
        <taxon>Bacillales</taxon>
        <taxon>Bacillaceae</taxon>
        <taxon>Gracilibacillus</taxon>
    </lineage>
</organism>
<evidence type="ECO:0000256" key="1">
    <source>
        <dbReference type="ARBA" id="ARBA00023002"/>
    </source>
</evidence>
<dbReference type="Proteomes" id="UP000198565">
    <property type="component" value="Unassembled WGS sequence"/>
</dbReference>
<evidence type="ECO:0000259" key="3">
    <source>
        <dbReference type="Pfam" id="PF08240"/>
    </source>
</evidence>
<dbReference type="Gene3D" id="3.40.50.720">
    <property type="entry name" value="NAD(P)-binding Rossmann-like Domain"/>
    <property type="match status" value="1"/>
</dbReference>
<sequence>MKAIVCEEPRVFKPINKEIPQLEKGKALVNLKRIGVCGTDLHAFTGNQPFFEYPRILGHELAGAIESVGKNPYGLEQGDQVSVIPYMECGECIACRKGLKNCCTNMQVMGVHFDGGMTEQISVPCDHLIKTNALTLDQSAILEPLSIGAHAVRRSDMQKGDFALVIGAGPIGLGVMQATKQKGAKVIAMDMNEERLAFSAQWANVDYSINVLNDPVEQLMNITNGDMPSIVYDATGNSKSMMDAFQYPANGGKLVYVGLVKSEITFSDPLFHSKELTLMASRNATKEDFDFVINSIENGFIDEKSFITHRSTFDDLPNEFENWLKPENGVVKAMIEI</sequence>
<feature type="domain" description="Alcohol dehydrogenase-like N-terminal" evidence="3">
    <location>
        <begin position="24"/>
        <end position="131"/>
    </location>
</feature>
<dbReference type="Gene3D" id="3.90.180.10">
    <property type="entry name" value="Medium-chain alcohol dehydrogenases, catalytic domain"/>
    <property type="match status" value="1"/>
</dbReference>
<feature type="domain" description="Alcohol dehydrogenase-like C-terminal" evidence="2">
    <location>
        <begin position="170"/>
        <end position="294"/>
    </location>
</feature>
<evidence type="ECO:0000313" key="4">
    <source>
        <dbReference type="EMBL" id="SFL93083.1"/>
    </source>
</evidence>
<reference evidence="5" key="1">
    <citation type="submission" date="2016-10" db="EMBL/GenBank/DDBJ databases">
        <authorList>
            <person name="Varghese N."/>
            <person name="Submissions S."/>
        </authorList>
    </citation>
    <scope>NUCLEOTIDE SEQUENCE [LARGE SCALE GENOMIC DNA]</scope>
    <source>
        <strain evidence="5">CGMCC 1.4250</strain>
    </source>
</reference>
<evidence type="ECO:0000259" key="2">
    <source>
        <dbReference type="Pfam" id="PF00107"/>
    </source>
</evidence>
<dbReference type="InterPro" id="IPR036291">
    <property type="entry name" value="NAD(P)-bd_dom_sf"/>
</dbReference>
<dbReference type="Pfam" id="PF08240">
    <property type="entry name" value="ADH_N"/>
    <property type="match status" value="1"/>
</dbReference>
<keyword evidence="5" id="KW-1185">Reference proteome</keyword>
<accession>A0A1I4LQK1</accession>
<name>A0A1I4LQK1_9BACI</name>
<dbReference type="InterPro" id="IPR013149">
    <property type="entry name" value="ADH-like_C"/>
</dbReference>
<gene>
    <name evidence="4" type="ORF">SAMN04487943_105139</name>
</gene>
<dbReference type="Pfam" id="PF00107">
    <property type="entry name" value="ADH_zinc_N"/>
    <property type="match status" value="1"/>
</dbReference>
<dbReference type="STRING" id="334253.SAMN04487943_105139"/>
<dbReference type="InterPro" id="IPR011032">
    <property type="entry name" value="GroES-like_sf"/>
</dbReference>
<dbReference type="RefSeq" id="WP_091483705.1">
    <property type="nucleotide sequence ID" value="NZ_FOTR01000005.1"/>
</dbReference>
<dbReference type="PANTHER" id="PTHR43401">
    <property type="entry name" value="L-THREONINE 3-DEHYDROGENASE"/>
    <property type="match status" value="1"/>
</dbReference>